<dbReference type="STRING" id="709986.Deima_2467"/>
<keyword evidence="10" id="KW-1185">Reference proteome</keyword>
<dbReference type="RefSeq" id="WP_013557607.1">
    <property type="nucleotide sequence ID" value="NC_014958.1"/>
</dbReference>
<gene>
    <name evidence="7" type="primary">recO</name>
    <name evidence="9" type="ordered locus">Deima_2467</name>
</gene>
<evidence type="ECO:0000256" key="5">
    <source>
        <dbReference type="ARBA" id="ARBA00023204"/>
    </source>
</evidence>
<dbReference type="InterPro" id="IPR042242">
    <property type="entry name" value="RecO_C"/>
</dbReference>
<dbReference type="NCBIfam" id="TIGR00613">
    <property type="entry name" value="reco"/>
    <property type="match status" value="1"/>
</dbReference>
<sequence precursor="true">MRSRTANRVGIVIRRAVMPAGDVILTLLTPQGKVKGIARGGARGALMSRLNLFQHLAVQLYQTPNNDLATIQQATLEGALPRLSEPERYPLAHLLAELADALFQEGEHSEQAFELFAAALRGVAFQPDPEWVALVMSYKLLAFAGFVTRAERCARCGAADPTGLDALSGHVVCRACSNLPRLPDELLGFLRSVARTSVRGLMEVPLPREVRPAAWRALERFVTAQVGDVRSWRSLVSTQLPATA</sequence>
<reference evidence="9 10" key="1">
    <citation type="journal article" date="2011" name="Stand. Genomic Sci.">
        <title>Complete genome sequence of Deinococcus maricopensis type strain (LB-34).</title>
        <authorList>
            <person name="Pukall R."/>
            <person name="Zeytun A."/>
            <person name="Lucas S."/>
            <person name="Lapidus A."/>
            <person name="Hammon N."/>
            <person name="Deshpande S."/>
            <person name="Nolan M."/>
            <person name="Cheng J.F."/>
            <person name="Pitluck S."/>
            <person name="Liolios K."/>
            <person name="Pagani I."/>
            <person name="Mikhailova N."/>
            <person name="Ivanova N."/>
            <person name="Mavromatis K."/>
            <person name="Pati A."/>
            <person name="Tapia R."/>
            <person name="Han C."/>
            <person name="Goodwin L."/>
            <person name="Chen A."/>
            <person name="Palaniappan K."/>
            <person name="Land M."/>
            <person name="Hauser L."/>
            <person name="Chang Y.J."/>
            <person name="Jeffries C.D."/>
            <person name="Brambilla E.M."/>
            <person name="Rohde M."/>
            <person name="Goker M."/>
            <person name="Detter J.C."/>
            <person name="Woyke T."/>
            <person name="Bristow J."/>
            <person name="Eisen J.A."/>
            <person name="Markowitz V."/>
            <person name="Hugenholtz P."/>
            <person name="Kyrpides N.C."/>
            <person name="Klenk H.P."/>
        </authorList>
    </citation>
    <scope>NUCLEOTIDE SEQUENCE [LARGE SCALE GENOMIC DNA]</scope>
    <source>
        <strain evidence="10">DSM 21211 / LMG 22137 / NRRL B-23946 / LB-34</strain>
    </source>
</reference>
<dbReference type="Proteomes" id="UP000008635">
    <property type="component" value="Chromosome"/>
</dbReference>
<dbReference type="SUPFAM" id="SSF57863">
    <property type="entry name" value="ArfGap/RecO-like zinc finger"/>
    <property type="match status" value="1"/>
</dbReference>
<evidence type="ECO:0000256" key="7">
    <source>
        <dbReference type="HAMAP-Rule" id="MF_00201"/>
    </source>
</evidence>
<dbReference type="Gene3D" id="6.20.220.20">
    <property type="entry name" value="Recombination protein O, zinc-binding domain"/>
    <property type="match status" value="1"/>
</dbReference>
<comment type="similarity">
    <text evidence="1 7">Belongs to the RecO family.</text>
</comment>
<dbReference type="eggNOG" id="COG1381">
    <property type="taxonomic scope" value="Bacteria"/>
</dbReference>
<dbReference type="OrthoDB" id="9797083at2"/>
<evidence type="ECO:0000256" key="2">
    <source>
        <dbReference type="ARBA" id="ARBA00021310"/>
    </source>
</evidence>
<dbReference type="HAMAP" id="MF_00201">
    <property type="entry name" value="RecO"/>
    <property type="match status" value="1"/>
</dbReference>
<dbReference type="KEGG" id="dmr:Deima_2467"/>
<evidence type="ECO:0000256" key="6">
    <source>
        <dbReference type="ARBA" id="ARBA00033409"/>
    </source>
</evidence>
<dbReference type="InterPro" id="IPR012340">
    <property type="entry name" value="NA-bd_OB-fold"/>
</dbReference>
<reference evidence="10" key="2">
    <citation type="submission" date="2011-01" db="EMBL/GenBank/DDBJ databases">
        <title>The complete genome of Deinococcus maricopensis DSM 21211.</title>
        <authorList>
            <consortium name="US DOE Joint Genome Institute (JGI-PGF)"/>
            <person name="Lucas S."/>
            <person name="Copeland A."/>
            <person name="Lapidus A."/>
            <person name="Goodwin L."/>
            <person name="Pitluck S."/>
            <person name="Kyrpides N."/>
            <person name="Mavromatis K."/>
            <person name="Pagani I."/>
            <person name="Ivanova N."/>
            <person name="Ovchinnikova G."/>
            <person name="Zeytun A."/>
            <person name="Detter J.C."/>
            <person name="Han C."/>
            <person name="Land M."/>
            <person name="Hauser L."/>
            <person name="Markowitz V."/>
            <person name="Cheng J.-F."/>
            <person name="Hugenholtz P."/>
            <person name="Woyke T."/>
            <person name="Wu D."/>
            <person name="Pukall R."/>
            <person name="Gehrich-Schroeter G."/>
            <person name="Brambilla E."/>
            <person name="Klenk H.-P."/>
            <person name="Eisen J.A."/>
        </authorList>
    </citation>
    <scope>NUCLEOTIDE SEQUENCE [LARGE SCALE GENOMIC DNA]</scope>
    <source>
        <strain evidence="10">DSM 21211 / LMG 22137 / NRRL B-23946 / LB-34</strain>
    </source>
</reference>
<dbReference type="Pfam" id="PF11967">
    <property type="entry name" value="RecO_N"/>
    <property type="match status" value="1"/>
</dbReference>
<dbReference type="GO" id="GO:0043590">
    <property type="term" value="C:bacterial nucleoid"/>
    <property type="evidence" value="ECO:0007669"/>
    <property type="project" value="TreeGrafter"/>
</dbReference>
<evidence type="ECO:0000313" key="9">
    <source>
        <dbReference type="EMBL" id="ADV68102.1"/>
    </source>
</evidence>
<dbReference type="EMBL" id="CP002454">
    <property type="protein sequence ID" value="ADV68102.1"/>
    <property type="molecule type" value="Genomic_DNA"/>
</dbReference>
<dbReference type="Pfam" id="PF02565">
    <property type="entry name" value="RecO_C"/>
    <property type="match status" value="1"/>
</dbReference>
<dbReference type="GO" id="GO:0006302">
    <property type="term" value="P:double-strand break repair"/>
    <property type="evidence" value="ECO:0007669"/>
    <property type="project" value="TreeGrafter"/>
</dbReference>
<keyword evidence="5 7" id="KW-0234">DNA repair</keyword>
<comment type="function">
    <text evidence="7">Involved in DNA repair and RecF pathway recombination.</text>
</comment>
<keyword evidence="4 7" id="KW-0233">DNA recombination</keyword>
<dbReference type="InterPro" id="IPR022572">
    <property type="entry name" value="DNA_rep/recomb_RecO_N"/>
</dbReference>
<keyword evidence="3 7" id="KW-0227">DNA damage</keyword>
<dbReference type="SUPFAM" id="SSF50249">
    <property type="entry name" value="Nucleic acid-binding proteins"/>
    <property type="match status" value="1"/>
</dbReference>
<dbReference type="PANTHER" id="PTHR33991:SF1">
    <property type="entry name" value="DNA REPAIR PROTEIN RECO"/>
    <property type="match status" value="1"/>
</dbReference>
<evidence type="ECO:0000259" key="8">
    <source>
        <dbReference type="Pfam" id="PF11967"/>
    </source>
</evidence>
<feature type="domain" description="DNA replication/recombination mediator RecO N-terminal" evidence="8">
    <location>
        <begin position="7"/>
        <end position="76"/>
    </location>
</feature>
<dbReference type="AlphaFoldDB" id="E8UAL3"/>
<dbReference type="InterPro" id="IPR003717">
    <property type="entry name" value="RecO"/>
</dbReference>
<organism evidence="9 10">
    <name type="scientific">Deinococcus maricopensis (strain DSM 21211 / LMG 22137 / NRRL B-23946 / LB-34)</name>
    <dbReference type="NCBI Taxonomy" id="709986"/>
    <lineage>
        <taxon>Bacteria</taxon>
        <taxon>Thermotogati</taxon>
        <taxon>Deinococcota</taxon>
        <taxon>Deinococci</taxon>
        <taxon>Deinococcales</taxon>
        <taxon>Deinococcaceae</taxon>
        <taxon>Deinococcus</taxon>
    </lineage>
</organism>
<dbReference type="PANTHER" id="PTHR33991">
    <property type="entry name" value="DNA REPAIR PROTEIN RECO"/>
    <property type="match status" value="1"/>
</dbReference>
<dbReference type="InterPro" id="IPR037278">
    <property type="entry name" value="ARFGAP/RecO"/>
</dbReference>
<evidence type="ECO:0000256" key="3">
    <source>
        <dbReference type="ARBA" id="ARBA00022763"/>
    </source>
</evidence>
<evidence type="ECO:0000256" key="1">
    <source>
        <dbReference type="ARBA" id="ARBA00007452"/>
    </source>
</evidence>
<protein>
    <recommendedName>
        <fullName evidence="2 7">DNA repair protein RecO</fullName>
    </recommendedName>
    <alternativeName>
        <fullName evidence="6 7">Recombination protein O</fullName>
    </alternativeName>
</protein>
<proteinExistence type="inferred from homology"/>
<dbReference type="Gene3D" id="1.20.1440.120">
    <property type="entry name" value="Recombination protein O, C-terminal domain"/>
    <property type="match status" value="1"/>
</dbReference>
<name>E8UAL3_DEIML</name>
<evidence type="ECO:0000313" key="10">
    <source>
        <dbReference type="Proteomes" id="UP000008635"/>
    </source>
</evidence>
<dbReference type="GO" id="GO:0006310">
    <property type="term" value="P:DNA recombination"/>
    <property type="evidence" value="ECO:0007669"/>
    <property type="project" value="UniProtKB-UniRule"/>
</dbReference>
<evidence type="ECO:0000256" key="4">
    <source>
        <dbReference type="ARBA" id="ARBA00023172"/>
    </source>
</evidence>
<dbReference type="Gene3D" id="2.40.50.140">
    <property type="entry name" value="Nucleic acid-binding proteins"/>
    <property type="match status" value="1"/>
</dbReference>
<dbReference type="HOGENOM" id="CLU_1097202_0_0_0"/>
<accession>E8UAL3</accession>